<dbReference type="AlphaFoldDB" id="A0A034WLW1"/>
<sequence length="142" mass="15787">FLKYIYFYYIYLMSQLVDNVQHTQQNYYEIKYQHFYRRTFPELDYFHYNNLKLMNSPRLLTNSSTNRPISSIGGDIATTVTPDDSAALGLSSPPSSESDTDLNTCGGGKGSEDSKGMSVEIDVGLSSSAMTAMATTSTVKTT</sequence>
<dbReference type="EMBL" id="GAKP01002386">
    <property type="protein sequence ID" value="JAC56566.1"/>
    <property type="molecule type" value="Transcribed_RNA"/>
</dbReference>
<evidence type="ECO:0000256" key="1">
    <source>
        <dbReference type="SAM" id="MobiDB-lite"/>
    </source>
</evidence>
<feature type="compositionally biased region" description="Low complexity" evidence="1">
    <location>
        <begin position="85"/>
        <end position="97"/>
    </location>
</feature>
<evidence type="ECO:0000313" key="2">
    <source>
        <dbReference type="EMBL" id="JAC56566.1"/>
    </source>
</evidence>
<name>A0A034WLW1_BACDO</name>
<reference evidence="2" key="1">
    <citation type="journal article" date="2014" name="BMC Genomics">
        <title>Characterizing the developmental transcriptome of the oriental fruit fly, Bactrocera dorsalis (Diptera: Tephritidae) through comparative genomic analysis with Drosophila melanogaster utilizing modENCODE datasets.</title>
        <authorList>
            <person name="Geib S.M."/>
            <person name="Calla B."/>
            <person name="Hall B."/>
            <person name="Hou S."/>
            <person name="Manoukis N.C."/>
        </authorList>
    </citation>
    <scope>NUCLEOTIDE SEQUENCE</scope>
    <source>
        <strain evidence="2">Punador</strain>
    </source>
</reference>
<feature type="region of interest" description="Disordered" evidence="1">
    <location>
        <begin position="83"/>
        <end position="118"/>
    </location>
</feature>
<organism evidence="2">
    <name type="scientific">Bactrocera dorsalis</name>
    <name type="common">Oriental fruit fly</name>
    <name type="synonym">Dacus dorsalis</name>
    <dbReference type="NCBI Taxonomy" id="27457"/>
    <lineage>
        <taxon>Eukaryota</taxon>
        <taxon>Metazoa</taxon>
        <taxon>Ecdysozoa</taxon>
        <taxon>Arthropoda</taxon>
        <taxon>Hexapoda</taxon>
        <taxon>Insecta</taxon>
        <taxon>Pterygota</taxon>
        <taxon>Neoptera</taxon>
        <taxon>Endopterygota</taxon>
        <taxon>Diptera</taxon>
        <taxon>Brachycera</taxon>
        <taxon>Muscomorpha</taxon>
        <taxon>Tephritoidea</taxon>
        <taxon>Tephritidae</taxon>
        <taxon>Bactrocera</taxon>
        <taxon>Bactrocera</taxon>
    </lineage>
</organism>
<accession>A0A034WLW1</accession>
<protein>
    <submittedName>
        <fullName evidence="2">Uncharacterized protein</fullName>
    </submittedName>
</protein>
<proteinExistence type="predicted"/>
<feature type="non-terminal residue" evidence="2">
    <location>
        <position position="1"/>
    </location>
</feature>